<reference evidence="1" key="1">
    <citation type="submission" date="2022-03" db="EMBL/GenBank/DDBJ databases">
        <authorList>
            <person name="Martin H S."/>
        </authorList>
    </citation>
    <scope>NUCLEOTIDE SEQUENCE [LARGE SCALE GENOMIC DNA]</scope>
</reference>
<feature type="non-terminal residue" evidence="1">
    <location>
        <position position="80"/>
    </location>
</feature>
<proteinExistence type="predicted"/>
<dbReference type="EMBL" id="CAKOGK010000113">
    <property type="protein sequence ID" value="CAH2079976.1"/>
    <property type="molecule type" value="Genomic_DNA"/>
</dbReference>
<evidence type="ECO:0000313" key="2">
    <source>
        <dbReference type="Proteomes" id="UP000837857"/>
    </source>
</evidence>
<dbReference type="Proteomes" id="UP000837857">
    <property type="component" value="Unassembled WGS sequence"/>
</dbReference>
<evidence type="ECO:0008006" key="3">
    <source>
        <dbReference type="Google" id="ProtNLM"/>
    </source>
</evidence>
<protein>
    <recommendedName>
        <fullName evidence="3">Secreted protein</fullName>
    </recommendedName>
</protein>
<keyword evidence="2" id="KW-1185">Reference proteome</keyword>
<sequence>MKPLTSTCLLVTQMFVTLRRCNDTKNSTIIIHRTHGLTSEEDMEQSEELRVLWISIYSCRTWYEADERLSRQFTTAKSWR</sequence>
<gene>
    <name evidence="1" type="ORF">IPOD504_LOCUS17743</name>
</gene>
<evidence type="ECO:0000313" key="1">
    <source>
        <dbReference type="EMBL" id="CAH2079976.1"/>
    </source>
</evidence>
<accession>A0ABN8JAE0</accession>
<comment type="caution">
    <text evidence="1">The sequence shown here is derived from an EMBL/GenBank/DDBJ whole genome shotgun (WGS) entry which is preliminary data.</text>
</comment>
<name>A0ABN8JAE0_9NEOP</name>
<organism evidence="1 2">
    <name type="scientific">Iphiclides podalirius</name>
    <name type="common">scarce swallowtail</name>
    <dbReference type="NCBI Taxonomy" id="110791"/>
    <lineage>
        <taxon>Eukaryota</taxon>
        <taxon>Metazoa</taxon>
        <taxon>Ecdysozoa</taxon>
        <taxon>Arthropoda</taxon>
        <taxon>Hexapoda</taxon>
        <taxon>Insecta</taxon>
        <taxon>Pterygota</taxon>
        <taxon>Neoptera</taxon>
        <taxon>Endopterygota</taxon>
        <taxon>Lepidoptera</taxon>
        <taxon>Glossata</taxon>
        <taxon>Ditrysia</taxon>
        <taxon>Papilionoidea</taxon>
        <taxon>Papilionidae</taxon>
        <taxon>Papilioninae</taxon>
        <taxon>Iphiclides</taxon>
    </lineage>
</organism>